<dbReference type="InterPro" id="IPR032823">
    <property type="entry name" value="BCA_ABC_TP_C"/>
</dbReference>
<reference evidence="5" key="1">
    <citation type="submission" date="2018-05" db="EMBL/GenBank/DDBJ databases">
        <authorList>
            <person name="Lanie J.A."/>
            <person name="Ng W.-L."/>
            <person name="Kazmierczak K.M."/>
            <person name="Andrzejewski T.M."/>
            <person name="Davidsen T.M."/>
            <person name="Wayne K.J."/>
            <person name="Tettelin H."/>
            <person name="Glass J.I."/>
            <person name="Rusch D."/>
            <person name="Podicherti R."/>
            <person name="Tsui H.-C.T."/>
            <person name="Winkler M.E."/>
        </authorList>
    </citation>
    <scope>NUCLEOTIDE SEQUENCE</scope>
</reference>
<dbReference type="SUPFAM" id="SSF52540">
    <property type="entry name" value="P-loop containing nucleoside triphosphate hydrolases"/>
    <property type="match status" value="1"/>
</dbReference>
<proteinExistence type="predicted"/>
<dbReference type="Gene3D" id="3.40.50.300">
    <property type="entry name" value="P-loop containing nucleotide triphosphate hydrolases"/>
    <property type="match status" value="1"/>
</dbReference>
<dbReference type="InterPro" id="IPR003439">
    <property type="entry name" value="ABC_transporter-like_ATP-bd"/>
</dbReference>
<dbReference type="InterPro" id="IPR027417">
    <property type="entry name" value="P-loop_NTPase"/>
</dbReference>
<dbReference type="PANTHER" id="PTHR45772:SF2">
    <property type="entry name" value="ABC TRANSPORTER ATP-BINDING PROTEIN"/>
    <property type="match status" value="1"/>
</dbReference>
<organism evidence="5">
    <name type="scientific">marine metagenome</name>
    <dbReference type="NCBI Taxonomy" id="408172"/>
    <lineage>
        <taxon>unclassified sequences</taxon>
        <taxon>metagenomes</taxon>
        <taxon>ecological metagenomes</taxon>
    </lineage>
</organism>
<dbReference type="GO" id="GO:0016887">
    <property type="term" value="F:ATP hydrolysis activity"/>
    <property type="evidence" value="ECO:0007669"/>
    <property type="project" value="InterPro"/>
</dbReference>
<keyword evidence="3" id="KW-0067">ATP-binding</keyword>
<dbReference type="InterPro" id="IPR003593">
    <property type="entry name" value="AAA+_ATPase"/>
</dbReference>
<evidence type="ECO:0000259" key="4">
    <source>
        <dbReference type="PROSITE" id="PS50893"/>
    </source>
</evidence>
<dbReference type="InterPro" id="IPR051120">
    <property type="entry name" value="ABC_AA/LPS_Transport"/>
</dbReference>
<keyword evidence="1" id="KW-0813">Transport</keyword>
<evidence type="ECO:0000256" key="3">
    <source>
        <dbReference type="ARBA" id="ARBA00022840"/>
    </source>
</evidence>
<dbReference type="GO" id="GO:0005886">
    <property type="term" value="C:plasma membrane"/>
    <property type="evidence" value="ECO:0007669"/>
    <property type="project" value="TreeGrafter"/>
</dbReference>
<feature type="domain" description="ABC transporter" evidence="4">
    <location>
        <begin position="1"/>
        <end position="237"/>
    </location>
</feature>
<dbReference type="CDD" id="cd03219">
    <property type="entry name" value="ABC_Mj1267_LivG_branched"/>
    <property type="match status" value="1"/>
</dbReference>
<protein>
    <recommendedName>
        <fullName evidence="4">ABC transporter domain-containing protein</fullName>
    </recommendedName>
</protein>
<evidence type="ECO:0000256" key="1">
    <source>
        <dbReference type="ARBA" id="ARBA00022448"/>
    </source>
</evidence>
<sequence length="241" mass="26029">MYKNFGALEVAHNIDFTLKRGARHALIGPNGAGKTTFINLITGVLAPSSGQIILNGQDITGLGQAERSRCGIARTFQINQLFRGLTVLENVVLAIAERQGIASSMFRPLSSYSEVTDEAMELLGNFDLNEDALRRIDELPYGRQRLVEIVIALGQRPSVLLLDEPAAGIPSSESQHILDAASALSSDITVLIIEHDMEIVFSVADYITVLVSGAVLTEGKPEVIAADERVRAVYLGEVDRA</sequence>
<dbReference type="AlphaFoldDB" id="A0A381RWB6"/>
<name>A0A381RWB6_9ZZZZ</name>
<dbReference type="EMBL" id="UINC01002319">
    <property type="protein sequence ID" value="SUZ95369.1"/>
    <property type="molecule type" value="Genomic_DNA"/>
</dbReference>
<dbReference type="Pfam" id="PF12399">
    <property type="entry name" value="BCA_ABC_TP_C"/>
    <property type="match status" value="1"/>
</dbReference>
<gene>
    <name evidence="5" type="ORF">METZ01_LOCUS48223</name>
</gene>
<dbReference type="GO" id="GO:0005524">
    <property type="term" value="F:ATP binding"/>
    <property type="evidence" value="ECO:0007669"/>
    <property type="project" value="UniProtKB-KW"/>
</dbReference>
<evidence type="ECO:0000256" key="2">
    <source>
        <dbReference type="ARBA" id="ARBA00022741"/>
    </source>
</evidence>
<dbReference type="Pfam" id="PF00005">
    <property type="entry name" value="ABC_tran"/>
    <property type="match status" value="1"/>
</dbReference>
<dbReference type="PANTHER" id="PTHR45772">
    <property type="entry name" value="CONSERVED COMPONENT OF ABC TRANSPORTER FOR NATURAL AMINO ACIDS-RELATED"/>
    <property type="match status" value="1"/>
</dbReference>
<dbReference type="PROSITE" id="PS50893">
    <property type="entry name" value="ABC_TRANSPORTER_2"/>
    <property type="match status" value="1"/>
</dbReference>
<evidence type="ECO:0000313" key="5">
    <source>
        <dbReference type="EMBL" id="SUZ95369.1"/>
    </source>
</evidence>
<accession>A0A381RWB6</accession>
<keyword evidence="2" id="KW-0547">Nucleotide-binding</keyword>
<dbReference type="SMART" id="SM00382">
    <property type="entry name" value="AAA"/>
    <property type="match status" value="1"/>
</dbReference>